<name>A0A174GP41_9CLOT</name>
<proteinExistence type="predicted"/>
<dbReference type="EMBL" id="CYZV01000036">
    <property type="protein sequence ID" value="CUO63731.1"/>
    <property type="molecule type" value="Genomic_DNA"/>
</dbReference>
<sequence length="124" mass="14685">MDRTEISIGVRLMRETLIDLERYIVSEGLHRYRIKPSQVATMIVKDWLNKPILDKSKLIYGRINNEPKISRLTVKLLEEENIKLYEIYVKEYIRECSSVNVLIYNIILQFLENKGTLSILDELK</sequence>
<reference evidence="1 2" key="1">
    <citation type="submission" date="2015-09" db="EMBL/GenBank/DDBJ databases">
        <authorList>
            <consortium name="Pathogen Informatics"/>
        </authorList>
    </citation>
    <scope>NUCLEOTIDE SEQUENCE [LARGE SCALE GENOMIC DNA]</scope>
    <source>
        <strain evidence="1 2">2789STDY5834855</strain>
    </source>
</reference>
<dbReference type="GeneID" id="83012158"/>
<protein>
    <submittedName>
        <fullName evidence="1">Uncharacterized protein</fullName>
    </submittedName>
</protein>
<evidence type="ECO:0000313" key="1">
    <source>
        <dbReference type="EMBL" id="CUO63731.1"/>
    </source>
</evidence>
<organism evidence="1 2">
    <name type="scientific">Clostridium disporicum</name>
    <dbReference type="NCBI Taxonomy" id="84024"/>
    <lineage>
        <taxon>Bacteria</taxon>
        <taxon>Bacillati</taxon>
        <taxon>Bacillota</taxon>
        <taxon>Clostridia</taxon>
        <taxon>Eubacteriales</taxon>
        <taxon>Clostridiaceae</taxon>
        <taxon>Clostridium</taxon>
    </lineage>
</organism>
<dbReference type="RefSeq" id="WP_042398880.1">
    <property type="nucleotide sequence ID" value="NZ_CYZV01000036.1"/>
</dbReference>
<evidence type="ECO:0000313" key="2">
    <source>
        <dbReference type="Proteomes" id="UP000095558"/>
    </source>
</evidence>
<accession>A0A174GP41</accession>
<dbReference type="OrthoDB" id="1916192at2"/>
<gene>
    <name evidence="1" type="ORF">ERS852470_02917</name>
</gene>
<dbReference type="Proteomes" id="UP000095558">
    <property type="component" value="Unassembled WGS sequence"/>
</dbReference>
<dbReference type="AlphaFoldDB" id="A0A174GP41"/>